<dbReference type="EMBL" id="WRXO01000006">
    <property type="protein sequence ID" value="MVT42875.1"/>
    <property type="molecule type" value="Genomic_DNA"/>
</dbReference>
<keyword evidence="3" id="KW-0378">Hydrolase</keyword>
<evidence type="ECO:0000313" key="3">
    <source>
        <dbReference type="EMBL" id="MVT42875.1"/>
    </source>
</evidence>
<accession>A0A6N8JC58</accession>
<organism evidence="3 4">
    <name type="scientific">Chitinophaga oryziterrae</name>
    <dbReference type="NCBI Taxonomy" id="1031224"/>
    <lineage>
        <taxon>Bacteria</taxon>
        <taxon>Pseudomonadati</taxon>
        <taxon>Bacteroidota</taxon>
        <taxon>Chitinophagia</taxon>
        <taxon>Chitinophagales</taxon>
        <taxon>Chitinophagaceae</taxon>
        <taxon>Chitinophaga</taxon>
    </lineage>
</organism>
<dbReference type="GO" id="GO:0006508">
    <property type="term" value="P:proteolysis"/>
    <property type="evidence" value="ECO:0007669"/>
    <property type="project" value="UniProtKB-KW"/>
</dbReference>
<feature type="transmembrane region" description="Helical" evidence="1">
    <location>
        <begin position="54"/>
        <end position="75"/>
    </location>
</feature>
<reference evidence="3 4" key="1">
    <citation type="submission" date="2019-12" db="EMBL/GenBank/DDBJ databases">
        <title>The draft genomic sequence of strain Chitinophaga oryziterrae JCM 16595.</title>
        <authorList>
            <person name="Zhang X."/>
        </authorList>
    </citation>
    <scope>NUCLEOTIDE SEQUENCE [LARGE SCALE GENOMIC DNA]</scope>
    <source>
        <strain evidence="3 4">JCM 16595</strain>
    </source>
</reference>
<dbReference type="Pfam" id="PF05569">
    <property type="entry name" value="Peptidase_M56"/>
    <property type="match status" value="1"/>
</dbReference>
<proteinExistence type="predicted"/>
<dbReference type="PANTHER" id="PTHR34978">
    <property type="entry name" value="POSSIBLE SENSOR-TRANSDUCER PROTEIN BLAR"/>
    <property type="match status" value="1"/>
</dbReference>
<feature type="transmembrane region" description="Helical" evidence="1">
    <location>
        <begin position="330"/>
        <end position="350"/>
    </location>
</feature>
<dbReference type="Gene3D" id="3.30.2010.10">
    <property type="entry name" value="Metalloproteases ('zincins'), catalytic domain"/>
    <property type="match status" value="1"/>
</dbReference>
<feature type="domain" description="Peptidase M56" evidence="2">
    <location>
        <begin position="30"/>
        <end position="276"/>
    </location>
</feature>
<keyword evidence="3" id="KW-0645">Protease</keyword>
<dbReference type="Proteomes" id="UP000468388">
    <property type="component" value="Unassembled WGS sequence"/>
</dbReference>
<gene>
    <name evidence="3" type="ORF">GO495_19930</name>
</gene>
<dbReference type="PANTHER" id="PTHR34978:SF3">
    <property type="entry name" value="SLR0241 PROTEIN"/>
    <property type="match status" value="1"/>
</dbReference>
<dbReference type="CDD" id="cd07341">
    <property type="entry name" value="M56_BlaR1_MecR1_like"/>
    <property type="match status" value="1"/>
</dbReference>
<dbReference type="OrthoDB" id="15218at2"/>
<feature type="transmembrane region" description="Helical" evidence="1">
    <location>
        <begin position="127"/>
        <end position="148"/>
    </location>
</feature>
<name>A0A6N8JC58_9BACT</name>
<keyword evidence="4" id="KW-1185">Reference proteome</keyword>
<protein>
    <submittedName>
        <fullName evidence="3">M48 family metalloprotease</fullName>
    </submittedName>
</protein>
<evidence type="ECO:0000256" key="1">
    <source>
        <dbReference type="SAM" id="Phobius"/>
    </source>
</evidence>
<dbReference type="InterPro" id="IPR052173">
    <property type="entry name" value="Beta-lactam_resp_regulator"/>
</dbReference>
<evidence type="ECO:0000259" key="2">
    <source>
        <dbReference type="Pfam" id="PF05569"/>
    </source>
</evidence>
<evidence type="ECO:0000313" key="4">
    <source>
        <dbReference type="Proteomes" id="UP000468388"/>
    </source>
</evidence>
<feature type="transmembrane region" description="Helical" evidence="1">
    <location>
        <begin position="180"/>
        <end position="201"/>
    </location>
</feature>
<dbReference type="InterPro" id="IPR008756">
    <property type="entry name" value="Peptidase_M56"/>
</dbReference>
<dbReference type="RefSeq" id="WP_157301491.1">
    <property type="nucleotide sequence ID" value="NZ_BAAAZB010000004.1"/>
</dbReference>
<keyword evidence="1" id="KW-0812">Transmembrane</keyword>
<feature type="transmembrane region" description="Helical" evidence="1">
    <location>
        <begin position="20"/>
        <end position="42"/>
    </location>
</feature>
<feature type="transmembrane region" description="Helical" evidence="1">
    <location>
        <begin position="232"/>
        <end position="254"/>
    </location>
</feature>
<keyword evidence="1" id="KW-1133">Transmembrane helix</keyword>
<comment type="caution">
    <text evidence="3">The sequence shown here is derived from an EMBL/GenBank/DDBJ whole genome shotgun (WGS) entry which is preliminary data.</text>
</comment>
<keyword evidence="1" id="KW-0472">Membrane</keyword>
<keyword evidence="3" id="KW-0482">Metalloprotease</keyword>
<dbReference type="AlphaFoldDB" id="A0A6N8JC58"/>
<sequence length="546" mass="61175">MNPHMLNNPLDITYIKSICWTLIHSLWLGIAATILAVLVLAFTRKRTAALRYNLLVAILLIFTGAVIITFIGGLGNTTGITEDASSANGPVYMLTEVGNTIKDGLQHKAGFLTTANNFLNDHAQTVVLIWIFIILIKSIQLLAGLYSINRIHRQKTTTVGEEWITRLDLLILKMGISKPVLILQSAVVSVPLVVNFLKPVILVPVGMLTKLPVDEIEAILLHELAHIRRKDFIVNIFQQLIETLFFFNPFLLWLSARIREERENCCDDAAVEYLPKRSVLVHALVSCREFDLSRTPQHALAFPGTKNHLLSRAERILHRKNKPVNRAEKAILSCCFPLIAMILMFTMQSFRVKNVHQHNPIVLQQPKDTIMPVVSNTSTRVEETLNGVSFYKYTFRRNNVLYVVLANKKEIRSLTIDGQPASPAQLEEKRSTIKKWMKDCDEILAKPLGGLKGNITHVKNADPGHPRIKDITGLKGSLSGLGGLKNDITPADSATHSYYDKGYKVVMAKAVPLTVYYKGKQMSDEEIKQQQATIGPIVKDAVKNYH</sequence>
<dbReference type="GO" id="GO:0008237">
    <property type="term" value="F:metallopeptidase activity"/>
    <property type="evidence" value="ECO:0007669"/>
    <property type="project" value="UniProtKB-KW"/>
</dbReference>